<dbReference type="InterPro" id="IPR023991">
    <property type="entry name" value="Bacteriocin_IIb_lactobn/cerein"/>
</dbReference>
<sequence>MTAFETLENNYVTLTEAELVDTEGGIDPITGGLLIIGGLVSIGMFNGCSDERHRRGK</sequence>
<dbReference type="Proteomes" id="UP001228446">
    <property type="component" value="Unassembled WGS sequence"/>
</dbReference>
<keyword evidence="1" id="KW-0812">Transmembrane</keyword>
<dbReference type="EMBL" id="JAVIBX010000006">
    <property type="protein sequence ID" value="MDQ8832734.1"/>
    <property type="molecule type" value="Genomic_DNA"/>
</dbReference>
<organism evidence="2 3">
    <name type="scientific">Streptococcus ruminantium</name>
    <dbReference type="NCBI Taxonomy" id="1917441"/>
    <lineage>
        <taxon>Bacteria</taxon>
        <taxon>Bacillati</taxon>
        <taxon>Bacillota</taxon>
        <taxon>Bacilli</taxon>
        <taxon>Lactobacillales</taxon>
        <taxon>Streptococcaceae</taxon>
        <taxon>Streptococcus</taxon>
    </lineage>
</organism>
<proteinExistence type="predicted"/>
<gene>
    <name evidence="2" type="ORF">RFF62_02775</name>
</gene>
<evidence type="ECO:0000313" key="2">
    <source>
        <dbReference type="EMBL" id="MDQ8832734.1"/>
    </source>
</evidence>
<dbReference type="NCBIfam" id="TIGR03949">
    <property type="entry name" value="bact_IIb_cerein"/>
    <property type="match status" value="1"/>
</dbReference>
<feature type="transmembrane region" description="Helical" evidence="1">
    <location>
        <begin position="29"/>
        <end position="48"/>
    </location>
</feature>
<keyword evidence="1" id="KW-0472">Membrane</keyword>
<evidence type="ECO:0000313" key="3">
    <source>
        <dbReference type="Proteomes" id="UP001228446"/>
    </source>
</evidence>
<keyword evidence="3" id="KW-1185">Reference proteome</keyword>
<protein>
    <submittedName>
        <fullName evidence="2">Class IIb bacteriocin, lactobin A/cerein 7B family</fullName>
    </submittedName>
</protein>
<accession>A0ABU1B3Q4</accession>
<keyword evidence="1" id="KW-1133">Transmembrane helix</keyword>
<name>A0ABU1B3Q4_9STRE</name>
<evidence type="ECO:0000256" key="1">
    <source>
        <dbReference type="SAM" id="Phobius"/>
    </source>
</evidence>
<dbReference type="RefSeq" id="WP_155962528.1">
    <property type="nucleotide sequence ID" value="NZ_AP025332.1"/>
</dbReference>
<comment type="caution">
    <text evidence="2">The sequence shown here is derived from an EMBL/GenBank/DDBJ whole genome shotgun (WGS) entry which is preliminary data.</text>
</comment>
<reference evidence="2 3" key="1">
    <citation type="submission" date="2023-08" db="EMBL/GenBank/DDBJ databases">
        <title>Streptococcus ruminantium-associated sheep mastitis outbreak detected in Italy is distinct from bovine isolates.</title>
        <authorList>
            <person name="Rosa M.N."/>
            <person name="Vezina B."/>
            <person name="Tola S."/>
        </authorList>
    </citation>
    <scope>NUCLEOTIDE SEQUENCE [LARGE SCALE GENOMIC DNA]</scope>
    <source>
        <strain evidence="2 3">OM6730</strain>
    </source>
</reference>